<name>A0ABS6MNB4_9GAMM</name>
<keyword evidence="2" id="KW-1185">Reference proteome</keyword>
<dbReference type="EMBL" id="JAHRID010000005">
    <property type="protein sequence ID" value="MBV2129821.1"/>
    <property type="molecule type" value="Genomic_DNA"/>
</dbReference>
<dbReference type="Proteomes" id="UP000704611">
    <property type="component" value="Unassembled WGS sequence"/>
</dbReference>
<proteinExistence type="predicted"/>
<evidence type="ECO:0000313" key="2">
    <source>
        <dbReference type="Proteomes" id="UP000704611"/>
    </source>
</evidence>
<protein>
    <recommendedName>
        <fullName evidence="3">Solute-binding protein family 3/N-terminal domain-containing protein</fullName>
    </recommendedName>
</protein>
<comment type="caution">
    <text evidence="1">The sequence shown here is derived from an EMBL/GenBank/DDBJ whole genome shotgun (WGS) entry which is preliminary data.</text>
</comment>
<evidence type="ECO:0000313" key="1">
    <source>
        <dbReference type="EMBL" id="MBV2129821.1"/>
    </source>
</evidence>
<accession>A0ABS6MNB4</accession>
<gene>
    <name evidence="1" type="ORF">KQY15_12060</name>
</gene>
<reference evidence="1 2" key="1">
    <citation type="submission" date="2021-06" db="EMBL/GenBank/DDBJ databases">
        <title>Rheinheimera indica sp. nov., isolated from deep-sea sediment.</title>
        <authorList>
            <person name="Wang Z."/>
            <person name="Zhang X.-Y."/>
        </authorList>
    </citation>
    <scope>NUCLEOTIDE SEQUENCE [LARGE SCALE GENOMIC DNA]</scope>
    <source>
        <strain evidence="1 2">SM2107</strain>
    </source>
</reference>
<sequence length="192" mass="21796">MELVRMPWLRCLQQLADNEIDALVASYSSEREHYTIYPRNNAGQPDPSRAINTNALCLAYHFNTDLAAKIADKSANLTIARPYGYRPLPLPEHAILVGAYSPEQALELVVSGRVDATTVTCQLNGLAANKQEINTLPVEIHYPPVYFAVGYLMFSKQFYTQYPAVSERIWQLLPQTLQQDRYLKYLAYPHGF</sequence>
<evidence type="ECO:0008006" key="3">
    <source>
        <dbReference type="Google" id="ProtNLM"/>
    </source>
</evidence>
<organism evidence="1 2">
    <name type="scientific">Arsukibacterium indicum</name>
    <dbReference type="NCBI Taxonomy" id="2848612"/>
    <lineage>
        <taxon>Bacteria</taxon>
        <taxon>Pseudomonadati</taxon>
        <taxon>Pseudomonadota</taxon>
        <taxon>Gammaproteobacteria</taxon>
        <taxon>Chromatiales</taxon>
        <taxon>Chromatiaceae</taxon>
        <taxon>Arsukibacterium</taxon>
    </lineage>
</organism>
<dbReference type="RefSeq" id="WP_217669480.1">
    <property type="nucleotide sequence ID" value="NZ_JAHRID010000005.1"/>
</dbReference>